<dbReference type="InterPro" id="IPR032433">
    <property type="entry name" value="DiSB-ORF2_chro"/>
</dbReference>
<protein>
    <recommendedName>
        <fullName evidence="2">Putative virion glycoprotein N-terminal domain-containing protein</fullName>
    </recommendedName>
</protein>
<evidence type="ECO:0000259" key="2">
    <source>
        <dbReference type="Pfam" id="PF16506"/>
    </source>
</evidence>
<feature type="compositionally biased region" description="Basic residues" evidence="1">
    <location>
        <begin position="7"/>
        <end position="18"/>
    </location>
</feature>
<dbReference type="Pfam" id="PF16506">
    <property type="entry name" value="DiSB-ORF2_chro"/>
    <property type="match status" value="1"/>
</dbReference>
<dbReference type="EMBL" id="MW434917">
    <property type="protein sequence ID" value="QRW42184.1"/>
    <property type="molecule type" value="Genomic_RNA"/>
</dbReference>
<organism evidence="3">
    <name type="scientific">Erebo virus</name>
    <dbReference type="NCBI Taxonomy" id="2800916"/>
    <lineage>
        <taxon>Viruses</taxon>
        <taxon>Riboviria</taxon>
    </lineage>
</organism>
<accession>A0A894KLQ2</accession>
<feature type="region of interest" description="Disordered" evidence="1">
    <location>
        <begin position="1"/>
        <end position="25"/>
    </location>
</feature>
<name>A0A894KLQ2_9VIRU</name>
<reference evidence="3" key="1">
    <citation type="journal article" date="2020" name="bioRxiv">
        <title>Single mosquito metatranscriptomics identifies vectors, emerging pathogens and reservoirs in one assay.</title>
        <authorList>
            <person name="Batson J."/>
            <person name="Dudas G."/>
            <person name="Haas-Stapleton E."/>
            <person name="Kistler A.L."/>
            <person name="Li L.M."/>
            <person name="Logan P."/>
            <person name="Ratnasiri K."/>
            <person name="Retallack H."/>
        </authorList>
    </citation>
    <scope>NUCLEOTIDE SEQUENCE</scope>
    <source>
        <strain evidence="3">CMS001_025_ALCO</strain>
    </source>
</reference>
<feature type="domain" description="Putative virion glycoprotein N-terminal" evidence="2">
    <location>
        <begin position="249"/>
        <end position="388"/>
    </location>
</feature>
<evidence type="ECO:0000256" key="1">
    <source>
        <dbReference type="SAM" id="MobiDB-lite"/>
    </source>
</evidence>
<sequence>MRDNGHRPRQRPTVRFRHASGGSADQDTVYAMVRGVPPRPRQANSGGCRHGRGCAGKCPPERENNVPVRDHAICLYHSGVHRLGVRLLRGCTDPDASASQAGGPSADRRSMLHTVRDECEARCWPRRHRCEPDRWSLGNRAGTIAAIAFCLLIARASCQINIAGATVGLGGWKSYCSEDPKTQFWLQTATITERVSGNTYKAVAVPRDLSVNDNSRISNDRFDIWNLEKQLIDTGTYLSWPLEHPPRECLTLLETNTLAHSDCPVSRSCGNVAYQQLDVNWYGKELGLCTGTLVPHVTIHNGTARTRTGSLSQDWGPLYSFTNAGRATDIHNVLDNFRLLRLPDRDIIFAYKATLNLVGIESKPYKATDKTITLQAYYNKDPSGPFCMWVNPPERSRDLVFYDGPTLTKWPPFTPVMTLHLESSYLPPVCRAQPARAPIPLNGAQRLQMGNGTLGLVVPDSPLLVCAPYKHISAYSAPGSVWIKSVLNYMLESVEHIITVVFRALLSVTYDLVIEFNDRFKLFELSLLAGYVMWHSDSMIRTAVACAIYAAIFGLQRIPAPAH</sequence>
<evidence type="ECO:0000313" key="3">
    <source>
        <dbReference type="EMBL" id="QRW42184.1"/>
    </source>
</evidence>
<proteinExistence type="predicted"/>